<dbReference type="AlphaFoldDB" id="A0A1M7JDQ3"/>
<feature type="coiled-coil region" evidence="3">
    <location>
        <begin position="246"/>
        <end position="304"/>
    </location>
</feature>
<keyword evidence="4" id="KW-1133">Transmembrane helix</keyword>
<dbReference type="PANTHER" id="PTHR32347">
    <property type="entry name" value="EFFLUX SYSTEM COMPONENT YKNX-RELATED"/>
    <property type="match status" value="1"/>
</dbReference>
<name>A0A1M7JDQ3_9GAMM</name>
<feature type="transmembrane region" description="Helical" evidence="4">
    <location>
        <begin position="182"/>
        <end position="198"/>
    </location>
</feature>
<dbReference type="Proteomes" id="UP000321726">
    <property type="component" value="Unassembled WGS sequence"/>
</dbReference>
<accession>A0A1M7JDQ3</accession>
<evidence type="ECO:0000313" key="6">
    <source>
        <dbReference type="EMBL" id="SHM51149.1"/>
    </source>
</evidence>
<evidence type="ECO:0000313" key="7">
    <source>
        <dbReference type="Proteomes" id="UP000184123"/>
    </source>
</evidence>
<evidence type="ECO:0000256" key="3">
    <source>
        <dbReference type="SAM" id="Coils"/>
    </source>
</evidence>
<evidence type="ECO:0000256" key="1">
    <source>
        <dbReference type="ARBA" id="ARBA00004196"/>
    </source>
</evidence>
<keyword evidence="4" id="KW-0472">Membrane</keyword>
<keyword evidence="4" id="KW-0812">Transmembrane</keyword>
<dbReference type="OrthoDB" id="9763546at2"/>
<dbReference type="STRING" id="44933.SAMN05660971_03119"/>
<evidence type="ECO:0000256" key="2">
    <source>
        <dbReference type="ARBA" id="ARBA00023054"/>
    </source>
</evidence>
<dbReference type="InterPro" id="IPR050465">
    <property type="entry name" value="UPF0194_transport"/>
</dbReference>
<keyword evidence="2 3" id="KW-0175">Coiled coil</keyword>
<reference evidence="6 7" key="1">
    <citation type="submission" date="2016-11" db="EMBL/GenBank/DDBJ databases">
        <authorList>
            <person name="Jaros S."/>
            <person name="Januszkiewicz K."/>
            <person name="Wedrychowicz H."/>
        </authorList>
    </citation>
    <scope>NUCLEOTIDE SEQUENCE [LARGE SCALE GENOMIC DNA]</scope>
    <source>
        <strain evidence="6 7">DSM 4740</strain>
    </source>
</reference>
<dbReference type="Gene3D" id="2.40.30.170">
    <property type="match status" value="1"/>
</dbReference>
<dbReference type="EMBL" id="BJXU01000201">
    <property type="protein sequence ID" value="GEN26245.1"/>
    <property type="molecule type" value="Genomic_DNA"/>
</dbReference>
<dbReference type="SUPFAM" id="SSF111369">
    <property type="entry name" value="HlyD-like secretion proteins"/>
    <property type="match status" value="1"/>
</dbReference>
<sequence length="449" mass="49563">MSAHEQPSPVSLAPLLTALRDRAMAAESSAALAFSIANDPYPLLRFRQALVLSTTARDIRVACVSGLATPREQTPYLQWLKRAGRWLDAQQKDATPQVLSRDHLELPDDIAEGWSQWWPAVVWCVPLHGRDGQRLGLAVFLLDQSPPQTLREQMPALANCWAFCWQALEPKRRKWRVPGKRIAWLLLVAAVAVMFIPVRQSALAPAQIISHDSMLITSPLDGVVADMLVAPNQSVSRDTPLFRLDTTSLESRAEVLRQQLAVAEAELNAAGSLAFDDASSMAEIARLRAQRDQRQAELEGVEAELARTTVHAPTSGVAIYRDEDDWQGRPVSTGERILQLADPGQPEIEVQLAVADAIALEPGSEVTLFLTAYPLEPIKGEIIETNYQARPDDNGVAAYRLVASIDADDDTEHARLGLYGTARLYGEEVSLGYYLMRRPISALRAWTGW</sequence>
<evidence type="ECO:0000313" key="5">
    <source>
        <dbReference type="EMBL" id="GEN26245.1"/>
    </source>
</evidence>
<evidence type="ECO:0000313" key="8">
    <source>
        <dbReference type="Proteomes" id="UP000321726"/>
    </source>
</evidence>
<dbReference type="Proteomes" id="UP000184123">
    <property type="component" value="Unassembled WGS sequence"/>
</dbReference>
<dbReference type="EMBL" id="FRCA01000009">
    <property type="protein sequence ID" value="SHM51149.1"/>
    <property type="molecule type" value="Genomic_DNA"/>
</dbReference>
<gene>
    <name evidence="5" type="ORF">HCU01_41940</name>
    <name evidence="6" type="ORF">SAMN05660971_03119</name>
</gene>
<dbReference type="PANTHER" id="PTHR32347:SF23">
    <property type="entry name" value="BLL5650 PROTEIN"/>
    <property type="match status" value="1"/>
</dbReference>
<keyword evidence="8" id="KW-1185">Reference proteome</keyword>
<comment type="subcellular location">
    <subcellularLocation>
        <location evidence="1">Cell envelope</location>
    </subcellularLocation>
</comment>
<evidence type="ECO:0000256" key="4">
    <source>
        <dbReference type="SAM" id="Phobius"/>
    </source>
</evidence>
<dbReference type="RefSeq" id="WP_073436150.1">
    <property type="nucleotide sequence ID" value="NZ_BJXU01000201.1"/>
</dbReference>
<dbReference type="Gene3D" id="2.40.50.100">
    <property type="match status" value="1"/>
</dbReference>
<dbReference type="GO" id="GO:0030313">
    <property type="term" value="C:cell envelope"/>
    <property type="evidence" value="ECO:0007669"/>
    <property type="project" value="UniProtKB-SubCell"/>
</dbReference>
<protein>
    <submittedName>
        <fullName evidence="6">HlyD family secretion protein</fullName>
    </submittedName>
</protein>
<organism evidence="6 7">
    <name type="scientific">Halomonas cupida</name>
    <dbReference type="NCBI Taxonomy" id="44933"/>
    <lineage>
        <taxon>Bacteria</taxon>
        <taxon>Pseudomonadati</taxon>
        <taxon>Pseudomonadota</taxon>
        <taxon>Gammaproteobacteria</taxon>
        <taxon>Oceanospirillales</taxon>
        <taxon>Halomonadaceae</taxon>
        <taxon>Halomonas</taxon>
    </lineage>
</organism>
<reference evidence="5 8" key="2">
    <citation type="submission" date="2019-07" db="EMBL/GenBank/DDBJ databases">
        <title>Whole genome shotgun sequence of Halomonas cupida NBRC 102219.</title>
        <authorList>
            <person name="Hosoyama A."/>
            <person name="Uohara A."/>
            <person name="Ohji S."/>
            <person name="Ichikawa N."/>
        </authorList>
    </citation>
    <scope>NUCLEOTIDE SEQUENCE [LARGE SCALE GENOMIC DNA]</scope>
    <source>
        <strain evidence="5 8">NBRC 102219</strain>
    </source>
</reference>
<proteinExistence type="predicted"/>